<dbReference type="InterPro" id="IPR036390">
    <property type="entry name" value="WH_DNA-bd_sf"/>
</dbReference>
<keyword evidence="3" id="KW-0804">Transcription</keyword>
<dbReference type="InterPro" id="IPR036388">
    <property type="entry name" value="WH-like_DNA-bd_sf"/>
</dbReference>
<feature type="compositionally biased region" description="Polar residues" evidence="4">
    <location>
        <begin position="1"/>
        <end position="14"/>
    </location>
</feature>
<evidence type="ECO:0000256" key="4">
    <source>
        <dbReference type="SAM" id="MobiDB-lite"/>
    </source>
</evidence>
<dbReference type="EMBL" id="JBHTAX010000001">
    <property type="protein sequence ID" value="MFC7189850.1"/>
    <property type="molecule type" value="Genomic_DNA"/>
</dbReference>
<sequence length="124" mass="13630">MDQSKQELSTGTDSGNKDESQACCTPVSSPEADVLKSDVTILSALANETRYGALRVLADAENDVCACDLAPPLDVTQSTISHALSQLHDVGLVERRKEGRWRYYWPTPFAEAILAVLEERKVHQ</sequence>
<keyword evidence="2" id="KW-0238">DNA-binding</keyword>
<proteinExistence type="predicted"/>
<feature type="region of interest" description="Disordered" evidence="4">
    <location>
        <begin position="1"/>
        <end position="28"/>
    </location>
</feature>
<dbReference type="PANTHER" id="PTHR43132">
    <property type="entry name" value="ARSENICAL RESISTANCE OPERON REPRESSOR ARSR-RELATED"/>
    <property type="match status" value="1"/>
</dbReference>
<comment type="caution">
    <text evidence="6">The sequence shown here is derived from an EMBL/GenBank/DDBJ whole genome shotgun (WGS) entry which is preliminary data.</text>
</comment>
<evidence type="ECO:0000256" key="2">
    <source>
        <dbReference type="ARBA" id="ARBA00023125"/>
    </source>
</evidence>
<dbReference type="Pfam" id="PF01022">
    <property type="entry name" value="HTH_5"/>
    <property type="match status" value="1"/>
</dbReference>
<gene>
    <name evidence="6" type="ORF">ACFQL7_08250</name>
</gene>
<dbReference type="GeneID" id="76199412"/>
<keyword evidence="1" id="KW-0805">Transcription regulation</keyword>
<dbReference type="InterPro" id="IPR001845">
    <property type="entry name" value="HTH_ArsR_DNA-bd_dom"/>
</dbReference>
<dbReference type="PROSITE" id="PS50987">
    <property type="entry name" value="HTH_ARSR_2"/>
    <property type="match status" value="1"/>
</dbReference>
<dbReference type="SUPFAM" id="SSF46785">
    <property type="entry name" value="Winged helix' DNA-binding domain"/>
    <property type="match status" value="1"/>
</dbReference>
<accession>A0ABD5YQR7</accession>
<dbReference type="NCBIfam" id="NF033788">
    <property type="entry name" value="HTH_metalloreg"/>
    <property type="match status" value="1"/>
</dbReference>
<dbReference type="CDD" id="cd00090">
    <property type="entry name" value="HTH_ARSR"/>
    <property type="match status" value="1"/>
</dbReference>
<dbReference type="Gene3D" id="1.10.10.10">
    <property type="entry name" value="Winged helix-like DNA-binding domain superfamily/Winged helix DNA-binding domain"/>
    <property type="match status" value="1"/>
</dbReference>
<evidence type="ECO:0000256" key="1">
    <source>
        <dbReference type="ARBA" id="ARBA00023015"/>
    </source>
</evidence>
<dbReference type="PRINTS" id="PR00778">
    <property type="entry name" value="HTHARSR"/>
</dbReference>
<dbReference type="InterPro" id="IPR051011">
    <property type="entry name" value="Metal_resp_trans_reg"/>
</dbReference>
<dbReference type="Proteomes" id="UP001596417">
    <property type="component" value="Unassembled WGS sequence"/>
</dbReference>
<dbReference type="InterPro" id="IPR011991">
    <property type="entry name" value="ArsR-like_HTH"/>
</dbReference>
<feature type="domain" description="HTH arsR-type" evidence="5">
    <location>
        <begin position="30"/>
        <end position="124"/>
    </location>
</feature>
<dbReference type="GO" id="GO:0003677">
    <property type="term" value="F:DNA binding"/>
    <property type="evidence" value="ECO:0007669"/>
    <property type="project" value="UniProtKB-KW"/>
</dbReference>
<evidence type="ECO:0000313" key="7">
    <source>
        <dbReference type="Proteomes" id="UP001596417"/>
    </source>
</evidence>
<dbReference type="PANTHER" id="PTHR43132:SF2">
    <property type="entry name" value="ARSENICAL RESISTANCE OPERON REPRESSOR ARSR-RELATED"/>
    <property type="match status" value="1"/>
</dbReference>
<dbReference type="AlphaFoldDB" id="A0ABD5YQR7"/>
<dbReference type="SMART" id="SM00418">
    <property type="entry name" value="HTH_ARSR"/>
    <property type="match status" value="1"/>
</dbReference>
<dbReference type="RefSeq" id="WP_264554730.1">
    <property type="nucleotide sequence ID" value="NZ_CP109979.1"/>
</dbReference>
<evidence type="ECO:0000313" key="6">
    <source>
        <dbReference type="EMBL" id="MFC7189850.1"/>
    </source>
</evidence>
<reference evidence="6 7" key="1">
    <citation type="journal article" date="2019" name="Int. J. Syst. Evol. Microbiol.">
        <title>The Global Catalogue of Microorganisms (GCM) 10K type strain sequencing project: providing services to taxonomists for standard genome sequencing and annotation.</title>
        <authorList>
            <consortium name="The Broad Institute Genomics Platform"/>
            <consortium name="The Broad Institute Genome Sequencing Center for Infectious Disease"/>
            <person name="Wu L."/>
            <person name="Ma J."/>
        </authorList>
    </citation>
    <scope>NUCLEOTIDE SEQUENCE [LARGE SCALE GENOMIC DNA]</scope>
    <source>
        <strain evidence="6 7">RDMS1</strain>
    </source>
</reference>
<protein>
    <submittedName>
        <fullName evidence="6">ArsR/SmtB family transcription factor</fullName>
    </submittedName>
</protein>
<name>A0ABD5YQR7_9EURY</name>
<evidence type="ECO:0000259" key="5">
    <source>
        <dbReference type="PROSITE" id="PS50987"/>
    </source>
</evidence>
<organism evidence="6 7">
    <name type="scientific">Halocatena marina</name>
    <dbReference type="NCBI Taxonomy" id="2934937"/>
    <lineage>
        <taxon>Archaea</taxon>
        <taxon>Methanobacteriati</taxon>
        <taxon>Methanobacteriota</taxon>
        <taxon>Stenosarchaea group</taxon>
        <taxon>Halobacteria</taxon>
        <taxon>Halobacteriales</taxon>
        <taxon>Natronomonadaceae</taxon>
        <taxon>Halocatena</taxon>
    </lineage>
</organism>
<keyword evidence="7" id="KW-1185">Reference proteome</keyword>
<evidence type="ECO:0000256" key="3">
    <source>
        <dbReference type="ARBA" id="ARBA00023163"/>
    </source>
</evidence>